<organism evidence="2">
    <name type="scientific">Eucalyptus grandis</name>
    <name type="common">Flooded gum</name>
    <dbReference type="NCBI Taxonomy" id="71139"/>
    <lineage>
        <taxon>Eukaryota</taxon>
        <taxon>Viridiplantae</taxon>
        <taxon>Streptophyta</taxon>
        <taxon>Embryophyta</taxon>
        <taxon>Tracheophyta</taxon>
        <taxon>Spermatophyta</taxon>
        <taxon>Magnoliopsida</taxon>
        <taxon>eudicotyledons</taxon>
        <taxon>Gunneridae</taxon>
        <taxon>Pentapetalae</taxon>
        <taxon>rosids</taxon>
        <taxon>malvids</taxon>
        <taxon>Myrtales</taxon>
        <taxon>Myrtaceae</taxon>
        <taxon>Myrtoideae</taxon>
        <taxon>Eucalypteae</taxon>
        <taxon>Eucalyptus</taxon>
    </lineage>
</organism>
<dbReference type="Gene3D" id="2.40.50.40">
    <property type="match status" value="1"/>
</dbReference>
<dbReference type="eggNOG" id="ENOG502RI2U">
    <property type="taxonomic scope" value="Eukaryota"/>
</dbReference>
<dbReference type="STRING" id="71139.A0A059BTS1"/>
<sequence length="276" mass="31503">MEGVGSRDSRSFHSLFSLSEIVEMENIINEMGEKALHQEFCDELATRLSSSAIRAGRAALTWQQVQSWFQDKHKELQAETVSSPVALKLFVDLSDANISRNASESSQKPEGNDATDLSELAFEAKSFKDDAWYDVASFLTFRVLCTGELEARVRFAGFGKEEDEWVNVRKGIRERSIPLEPSECHRINTGDLVLCFQERLNQAVYCDAHIMEIQRKPHDASSCTCDFIVRYDHDFSQEEVELSRLCCRPRQEESPQLSEENQYETALSISARSLWE</sequence>
<dbReference type="InterPro" id="IPR039276">
    <property type="entry name" value="SHH1/2"/>
</dbReference>
<accession>A0A059BTS1</accession>
<reference evidence="2" key="1">
    <citation type="submission" date="2013-07" db="EMBL/GenBank/DDBJ databases">
        <title>The genome of Eucalyptus grandis.</title>
        <authorList>
            <person name="Schmutz J."/>
            <person name="Hayes R."/>
            <person name="Myburg A."/>
            <person name="Tuskan G."/>
            <person name="Grattapaglia D."/>
            <person name="Rokhsar D.S."/>
        </authorList>
    </citation>
    <scope>NUCLEOTIDE SEQUENCE</scope>
    <source>
        <tissue evidence="2">Leaf extractions</tissue>
    </source>
</reference>
<dbReference type="FunCoup" id="A0A059BTS1">
    <property type="interactions" value="869"/>
</dbReference>
<protein>
    <recommendedName>
        <fullName evidence="1">SAWADEE domain-containing protein</fullName>
    </recommendedName>
</protein>
<gene>
    <name evidence="2" type="ORF">EUGRSUZ_F03070</name>
</gene>
<name>A0A059BTS1_EUCGR</name>
<feature type="domain" description="SAWADEE" evidence="1">
    <location>
        <begin position="119"/>
        <end position="246"/>
    </location>
</feature>
<dbReference type="EMBL" id="KK198758">
    <property type="protein sequence ID" value="KCW69668.1"/>
    <property type="molecule type" value="Genomic_DNA"/>
</dbReference>
<proteinExistence type="predicted"/>
<dbReference type="KEGG" id="egr:104449914"/>
<dbReference type="OrthoDB" id="1885884at2759"/>
<dbReference type="Gene3D" id="2.30.30.140">
    <property type="match status" value="1"/>
</dbReference>
<dbReference type="AlphaFoldDB" id="A0A059BTS1"/>
<evidence type="ECO:0000313" key="2">
    <source>
        <dbReference type="EMBL" id="KCW69668.1"/>
    </source>
</evidence>
<dbReference type="PANTHER" id="PTHR33827:SF2">
    <property type="entry name" value="PROTEIN SAWADEE HOMEODOMAIN HOMOLOG 1"/>
    <property type="match status" value="1"/>
</dbReference>
<dbReference type="InterPro" id="IPR032001">
    <property type="entry name" value="SAWADEE_dom"/>
</dbReference>
<dbReference type="Gramene" id="KCW69668">
    <property type="protein sequence ID" value="KCW69668"/>
    <property type="gene ID" value="EUGRSUZ_F03070"/>
</dbReference>
<evidence type="ECO:0000259" key="1">
    <source>
        <dbReference type="Pfam" id="PF16719"/>
    </source>
</evidence>
<dbReference type="GO" id="GO:0003682">
    <property type="term" value="F:chromatin binding"/>
    <property type="evidence" value="ECO:0007669"/>
    <property type="project" value="InterPro"/>
</dbReference>
<dbReference type="PANTHER" id="PTHR33827">
    <property type="entry name" value="PROTEIN SAWADEE HOMEODOMAIN HOMOLOG 2"/>
    <property type="match status" value="1"/>
</dbReference>
<dbReference type="Pfam" id="PF16719">
    <property type="entry name" value="SAWADEE"/>
    <property type="match status" value="1"/>
</dbReference>
<dbReference type="OMA" id="DPTECTC"/>
<dbReference type="InParanoid" id="A0A059BTS1"/>